<dbReference type="PATRIC" id="fig|189381.11.peg.1625"/>
<comment type="caution">
    <text evidence="4">The sequence shown here is derived from an EMBL/GenBank/DDBJ whole genome shotgun (WGS) entry which is preliminary data.</text>
</comment>
<name>A0A165KRE1_9BACI</name>
<dbReference type="CDD" id="cd04301">
    <property type="entry name" value="NAT_SF"/>
    <property type="match status" value="1"/>
</dbReference>
<dbReference type="EMBL" id="LQQY01000012">
    <property type="protein sequence ID" value="KZE49932.1"/>
    <property type="molecule type" value="Genomic_DNA"/>
</dbReference>
<dbReference type="GO" id="GO:0016747">
    <property type="term" value="F:acyltransferase activity, transferring groups other than amino-acyl groups"/>
    <property type="evidence" value="ECO:0007669"/>
    <property type="project" value="InterPro"/>
</dbReference>
<dbReference type="Pfam" id="PF13508">
    <property type="entry name" value="Acetyltransf_7"/>
    <property type="match status" value="1"/>
</dbReference>
<dbReference type="InterPro" id="IPR016181">
    <property type="entry name" value="Acyl_CoA_acyltransferase"/>
</dbReference>
<dbReference type="PANTHER" id="PTHR43800">
    <property type="entry name" value="PEPTIDYL-LYSINE N-ACETYLTRANSFERASE YJAB"/>
    <property type="match status" value="1"/>
</dbReference>
<dbReference type="Proteomes" id="UP000076510">
    <property type="component" value="Unassembled WGS sequence"/>
</dbReference>
<evidence type="ECO:0000259" key="3">
    <source>
        <dbReference type="PROSITE" id="PS51186"/>
    </source>
</evidence>
<feature type="domain" description="N-acetyltransferase" evidence="3">
    <location>
        <begin position="1"/>
        <end position="148"/>
    </location>
</feature>
<accession>A0A165KRE1</accession>
<keyword evidence="1" id="KW-0808">Transferase</keyword>
<dbReference type="Gene3D" id="3.40.630.30">
    <property type="match status" value="1"/>
</dbReference>
<dbReference type="PROSITE" id="PS51186">
    <property type="entry name" value="GNAT"/>
    <property type="match status" value="1"/>
</dbReference>
<gene>
    <name evidence="4" type="ORF">AV649_02560</name>
</gene>
<sequence>MEIIYEQQKDRSAFIPLLMLADESEAVVRSYLEDGEVYTFSNAGETVGIMLMVAVDSSTIEIKNMAVVDSARGQGTGRQMIKEMEKKVKNSGYRTILVGTSNSSIGNLIFYQKCGFRFESIKKDFFLVYPEPFYENGIRGLDMVMLKKELG</sequence>
<dbReference type="InterPro" id="IPR000182">
    <property type="entry name" value="GNAT_dom"/>
</dbReference>
<dbReference type="RefSeq" id="WP_048015585.1">
    <property type="nucleotide sequence ID" value="NZ_CP085398.1"/>
</dbReference>
<reference evidence="5" key="1">
    <citation type="submission" date="2016-01" db="EMBL/GenBank/DDBJ databases">
        <title>Whole genome sequencing of Bhargavaea cecembensis T14.</title>
        <authorList>
            <person name="Hong K.W."/>
        </authorList>
    </citation>
    <scope>NUCLEOTIDE SEQUENCE [LARGE SCALE GENOMIC DNA]</scope>
    <source>
        <strain evidence="5">M19</strain>
    </source>
</reference>
<protein>
    <recommendedName>
        <fullName evidence="3">N-acetyltransferase domain-containing protein</fullName>
    </recommendedName>
</protein>
<evidence type="ECO:0000256" key="1">
    <source>
        <dbReference type="ARBA" id="ARBA00022679"/>
    </source>
</evidence>
<dbReference type="SUPFAM" id="SSF55729">
    <property type="entry name" value="Acyl-CoA N-acyltransferases (Nat)"/>
    <property type="match status" value="1"/>
</dbReference>
<evidence type="ECO:0000313" key="5">
    <source>
        <dbReference type="Proteomes" id="UP000076510"/>
    </source>
</evidence>
<dbReference type="AlphaFoldDB" id="A0A165KRE1"/>
<dbReference type="OrthoDB" id="162775at2"/>
<evidence type="ECO:0000256" key="2">
    <source>
        <dbReference type="ARBA" id="ARBA00023315"/>
    </source>
</evidence>
<organism evidence="4 5">
    <name type="scientific">Rossellomorea marisflavi</name>
    <dbReference type="NCBI Taxonomy" id="189381"/>
    <lineage>
        <taxon>Bacteria</taxon>
        <taxon>Bacillati</taxon>
        <taxon>Bacillota</taxon>
        <taxon>Bacilli</taxon>
        <taxon>Bacillales</taxon>
        <taxon>Bacillaceae</taxon>
        <taxon>Rossellomorea</taxon>
    </lineage>
</organism>
<dbReference type="PANTHER" id="PTHR43800:SF1">
    <property type="entry name" value="PEPTIDYL-LYSINE N-ACETYLTRANSFERASE YJAB"/>
    <property type="match status" value="1"/>
</dbReference>
<proteinExistence type="predicted"/>
<evidence type="ECO:0000313" key="4">
    <source>
        <dbReference type="EMBL" id="KZE49932.1"/>
    </source>
</evidence>
<keyword evidence="2" id="KW-0012">Acyltransferase</keyword>